<organism evidence="1 2">
    <name type="scientific">Friedmanniomyces simplex</name>
    <dbReference type="NCBI Taxonomy" id="329884"/>
    <lineage>
        <taxon>Eukaryota</taxon>
        <taxon>Fungi</taxon>
        <taxon>Dikarya</taxon>
        <taxon>Ascomycota</taxon>
        <taxon>Pezizomycotina</taxon>
        <taxon>Dothideomycetes</taxon>
        <taxon>Dothideomycetidae</taxon>
        <taxon>Mycosphaerellales</taxon>
        <taxon>Teratosphaeriaceae</taxon>
        <taxon>Friedmanniomyces</taxon>
    </lineage>
</organism>
<evidence type="ECO:0000313" key="1">
    <source>
        <dbReference type="EMBL" id="TKA65541.1"/>
    </source>
</evidence>
<dbReference type="AlphaFoldDB" id="A0A4U0WR14"/>
<keyword evidence="2" id="KW-1185">Reference proteome</keyword>
<name>A0A4U0WR14_9PEZI</name>
<comment type="caution">
    <text evidence="1">The sequence shown here is derived from an EMBL/GenBank/DDBJ whole genome shotgun (WGS) entry which is preliminary data.</text>
</comment>
<gene>
    <name evidence="1" type="ORF">B0A55_09864</name>
</gene>
<dbReference type="Proteomes" id="UP000309340">
    <property type="component" value="Unassembled WGS sequence"/>
</dbReference>
<evidence type="ECO:0000313" key="2">
    <source>
        <dbReference type="Proteomes" id="UP000309340"/>
    </source>
</evidence>
<reference evidence="1 2" key="1">
    <citation type="submission" date="2017-03" db="EMBL/GenBank/DDBJ databases">
        <title>Genomes of endolithic fungi from Antarctica.</title>
        <authorList>
            <person name="Coleine C."/>
            <person name="Masonjones S."/>
            <person name="Stajich J.E."/>
        </authorList>
    </citation>
    <scope>NUCLEOTIDE SEQUENCE [LARGE SCALE GENOMIC DNA]</scope>
    <source>
        <strain evidence="1 2">CCFEE 5184</strain>
    </source>
</reference>
<feature type="non-terminal residue" evidence="1">
    <location>
        <position position="1"/>
    </location>
</feature>
<dbReference type="STRING" id="329884.A0A4U0WR14"/>
<proteinExistence type="predicted"/>
<dbReference type="EMBL" id="NAJQ01000725">
    <property type="protein sequence ID" value="TKA65541.1"/>
    <property type="molecule type" value="Genomic_DNA"/>
</dbReference>
<accession>A0A4U0WR14</accession>
<dbReference type="OrthoDB" id="1290869at2759"/>
<sequence length="78" mass="8423">ILLLEGIGRSLDPGMDLFSGALPILRQLGASSGARSMLRSGDLSMAKVWVGLEARKFLQASVESVEMCVRYDQLSPNL</sequence>
<protein>
    <submittedName>
        <fullName evidence="1">Uncharacterized protein</fullName>
    </submittedName>
</protein>